<dbReference type="GO" id="GO:0006313">
    <property type="term" value="P:DNA transposition"/>
    <property type="evidence" value="ECO:0007669"/>
    <property type="project" value="InterPro"/>
</dbReference>
<evidence type="ECO:0000313" key="4">
    <source>
        <dbReference type="Proteomes" id="UP000283128"/>
    </source>
</evidence>
<comment type="caution">
    <text evidence="3">The sequence shown here is derived from an EMBL/GenBank/DDBJ whole genome shotgun (WGS) entry which is preliminary data.</text>
</comment>
<dbReference type="Pfam" id="PF01526">
    <property type="entry name" value="DDE_Tnp_Tn3"/>
    <property type="match status" value="1"/>
</dbReference>
<dbReference type="AlphaFoldDB" id="A0A437NX70"/>
<proteinExistence type="predicted"/>
<accession>A0A437NX70</accession>
<evidence type="ECO:0000313" key="3">
    <source>
        <dbReference type="EMBL" id="RVU14593.1"/>
    </source>
</evidence>
<dbReference type="Proteomes" id="UP000283128">
    <property type="component" value="Unassembled WGS sequence"/>
</dbReference>
<dbReference type="EMBL" id="RZYA01000042">
    <property type="protein sequence ID" value="RVU14593.1"/>
    <property type="molecule type" value="Genomic_DNA"/>
</dbReference>
<feature type="domain" description="Tn3 transposase DDE" evidence="2">
    <location>
        <begin position="25"/>
        <end position="86"/>
    </location>
</feature>
<dbReference type="RefSeq" id="WP_127833390.1">
    <property type="nucleotide sequence ID" value="NZ_RZYA01000042.1"/>
</dbReference>
<feature type="region of interest" description="Disordered" evidence="1">
    <location>
        <begin position="88"/>
        <end position="123"/>
    </location>
</feature>
<evidence type="ECO:0000256" key="1">
    <source>
        <dbReference type="SAM" id="MobiDB-lite"/>
    </source>
</evidence>
<dbReference type="InterPro" id="IPR002513">
    <property type="entry name" value="Tn3_Tnp_DDE_dom"/>
</dbReference>
<dbReference type="GO" id="GO:0004803">
    <property type="term" value="F:transposase activity"/>
    <property type="evidence" value="ECO:0007669"/>
    <property type="project" value="InterPro"/>
</dbReference>
<organism evidence="3 4">
    <name type="scientific">Streptomyces antnestii</name>
    <dbReference type="NCBI Taxonomy" id="2494256"/>
    <lineage>
        <taxon>Bacteria</taxon>
        <taxon>Bacillati</taxon>
        <taxon>Actinomycetota</taxon>
        <taxon>Actinomycetes</taxon>
        <taxon>Kitasatosporales</taxon>
        <taxon>Streptomycetaceae</taxon>
        <taxon>Streptomyces</taxon>
    </lineage>
</organism>
<sequence>MRWRRGCPPWTCPRSCWRSTPGLPYLSDFTHVSEASSLQLSVAAVLTSEATNVGIEPIVHDGVDALSRDRLFWVEQNYVCAQTLSARPPGRLPHAHAAGAGVPDPSEPLPRSGGRLVRVPRRA</sequence>
<keyword evidence="4" id="KW-1185">Reference proteome</keyword>
<gene>
    <name evidence="3" type="ORF">EOT10_40590</name>
</gene>
<dbReference type="OrthoDB" id="3538665at2"/>
<evidence type="ECO:0000259" key="2">
    <source>
        <dbReference type="Pfam" id="PF01526"/>
    </source>
</evidence>
<protein>
    <recommendedName>
        <fullName evidence="2">Tn3 transposase DDE domain-containing protein</fullName>
    </recommendedName>
</protein>
<name>A0A437NX70_9ACTN</name>
<reference evidence="3 4" key="1">
    <citation type="submission" date="2019-01" db="EMBL/GenBank/DDBJ databases">
        <title>Genome sequences of Streptomyces and Rhizobium isolates collected from root and soil.</title>
        <authorList>
            <person name="Chhettri S."/>
            <person name="Sevigny J.L."/>
            <person name="Sen A."/>
            <person name="Ennis N."/>
            <person name="Tisa L."/>
        </authorList>
    </citation>
    <scope>NUCLEOTIDE SEQUENCE [LARGE SCALE GENOMIC DNA]</scope>
    <source>
        <strain evidence="3 4">San01</strain>
    </source>
</reference>